<feature type="region of interest" description="Disordered" evidence="1">
    <location>
        <begin position="1"/>
        <end position="75"/>
    </location>
</feature>
<proteinExistence type="predicted"/>
<gene>
    <name evidence="2" type="ORF">KC01_LOCUS14152</name>
</gene>
<sequence length="115" mass="11658">MRLTLGEKGLTPGEDNGLRFVSSLSRDDNYSSRGRGESCQRGGGGGGGGGGGEWGRGRLRGAGGGWGWGGGGGGGQSQAVVDIVLGVRRVRGDEIYTRNGSSICTDKMLTSCSGF</sequence>
<evidence type="ECO:0000313" key="3">
    <source>
        <dbReference type="Proteomes" id="UP001497482"/>
    </source>
</evidence>
<accession>A0AAV2K7W7</accession>
<dbReference type="EMBL" id="OZ035838">
    <property type="protein sequence ID" value="CAL1583707.1"/>
    <property type="molecule type" value="Genomic_DNA"/>
</dbReference>
<protein>
    <submittedName>
        <fullName evidence="2">Uncharacterized protein</fullName>
    </submittedName>
</protein>
<evidence type="ECO:0000313" key="2">
    <source>
        <dbReference type="EMBL" id="CAL1583707.1"/>
    </source>
</evidence>
<feature type="compositionally biased region" description="Basic and acidic residues" evidence="1">
    <location>
        <begin position="25"/>
        <end position="38"/>
    </location>
</feature>
<organism evidence="2 3">
    <name type="scientific">Knipowitschia caucasica</name>
    <name type="common">Caucasian dwarf goby</name>
    <name type="synonym">Pomatoschistus caucasicus</name>
    <dbReference type="NCBI Taxonomy" id="637954"/>
    <lineage>
        <taxon>Eukaryota</taxon>
        <taxon>Metazoa</taxon>
        <taxon>Chordata</taxon>
        <taxon>Craniata</taxon>
        <taxon>Vertebrata</taxon>
        <taxon>Euteleostomi</taxon>
        <taxon>Actinopterygii</taxon>
        <taxon>Neopterygii</taxon>
        <taxon>Teleostei</taxon>
        <taxon>Neoteleostei</taxon>
        <taxon>Acanthomorphata</taxon>
        <taxon>Gobiaria</taxon>
        <taxon>Gobiiformes</taxon>
        <taxon>Gobioidei</taxon>
        <taxon>Gobiidae</taxon>
        <taxon>Gobiinae</taxon>
        <taxon>Knipowitschia</taxon>
    </lineage>
</organism>
<keyword evidence="3" id="KW-1185">Reference proteome</keyword>
<reference evidence="2 3" key="1">
    <citation type="submission" date="2024-04" db="EMBL/GenBank/DDBJ databases">
        <authorList>
            <person name="Waldvogel A.-M."/>
            <person name="Schoenle A."/>
        </authorList>
    </citation>
    <scope>NUCLEOTIDE SEQUENCE [LARGE SCALE GENOMIC DNA]</scope>
</reference>
<dbReference type="Proteomes" id="UP001497482">
    <property type="component" value="Chromosome 16"/>
</dbReference>
<evidence type="ECO:0000256" key="1">
    <source>
        <dbReference type="SAM" id="MobiDB-lite"/>
    </source>
</evidence>
<feature type="compositionally biased region" description="Gly residues" evidence="1">
    <location>
        <begin position="41"/>
        <end position="75"/>
    </location>
</feature>
<dbReference type="AlphaFoldDB" id="A0AAV2K7W7"/>
<name>A0AAV2K7W7_KNICA</name>